<organism evidence="4 5">
    <name type="scientific">Megalodesulfovibrio gigas (strain ATCC 19364 / DSM 1382 / NCIMB 9332 / VKM B-1759)</name>
    <name type="common">Desulfovibrio gigas</name>
    <dbReference type="NCBI Taxonomy" id="1121448"/>
    <lineage>
        <taxon>Bacteria</taxon>
        <taxon>Pseudomonadati</taxon>
        <taxon>Thermodesulfobacteriota</taxon>
        <taxon>Desulfovibrionia</taxon>
        <taxon>Desulfovibrionales</taxon>
        <taxon>Desulfovibrionaceae</taxon>
        <taxon>Megalodesulfovibrio</taxon>
    </lineage>
</organism>
<dbReference type="PANTHER" id="PTHR43420">
    <property type="entry name" value="ACETYLTRANSFERASE"/>
    <property type="match status" value="1"/>
</dbReference>
<dbReference type="PANTHER" id="PTHR43420:SF47">
    <property type="entry name" value="N-ACETYLTRANSFERASE DOMAIN-CONTAINING PROTEIN"/>
    <property type="match status" value="1"/>
</dbReference>
<evidence type="ECO:0000256" key="2">
    <source>
        <dbReference type="ARBA" id="ARBA00023315"/>
    </source>
</evidence>
<keyword evidence="2" id="KW-0012">Acyltransferase</keyword>
<evidence type="ECO:0000259" key="3">
    <source>
        <dbReference type="PROSITE" id="PS51186"/>
    </source>
</evidence>
<dbReference type="STRING" id="1121448.DGI_1515"/>
<dbReference type="Proteomes" id="UP000016587">
    <property type="component" value="Chromosome"/>
</dbReference>
<dbReference type="KEGG" id="dgg:DGI_1515"/>
<dbReference type="EMBL" id="CP006585">
    <property type="protein sequence ID" value="AGW13356.1"/>
    <property type="molecule type" value="Genomic_DNA"/>
</dbReference>
<dbReference type="InterPro" id="IPR000182">
    <property type="entry name" value="GNAT_dom"/>
</dbReference>
<reference evidence="4 5" key="1">
    <citation type="journal article" date="2013" name="J. Bacteriol.">
        <title>Roles of HynAB and Ech, the only two hydrogenases found in the model sulfate reducer Desulfovibrio gigas.</title>
        <authorList>
            <person name="Morais-Silva F.O."/>
            <person name="Santos C.I."/>
            <person name="Rodrigues R."/>
            <person name="Pereira I.A."/>
            <person name="Rodrigues-Pousada C."/>
        </authorList>
    </citation>
    <scope>NUCLEOTIDE SEQUENCE [LARGE SCALE GENOMIC DNA]</scope>
    <source>
        <strain evidence="5">ATCC 19364 / DSM 1382 / NCIMB 9332 / VKM B-1759</strain>
    </source>
</reference>
<dbReference type="OrthoDB" id="5393364at2"/>
<evidence type="ECO:0000313" key="4">
    <source>
        <dbReference type="EMBL" id="AGW13356.1"/>
    </source>
</evidence>
<reference evidence="5" key="2">
    <citation type="submission" date="2013-07" db="EMBL/GenBank/DDBJ databases">
        <authorList>
            <person name="Morais-Silva F.O."/>
            <person name="Rezende A.M."/>
            <person name="Pimentel C."/>
            <person name="Resende D.M."/>
            <person name="Santos C.I."/>
            <person name="Clemente C."/>
            <person name="de Oliveira L.M."/>
            <person name="da Silva S.M."/>
            <person name="Costa D.A."/>
            <person name="Varela-Raposo A."/>
            <person name="Horacio E.C.A."/>
            <person name="Matos M."/>
            <person name="Flores O."/>
            <person name="Ruiz J.C."/>
            <person name="Rodrigues-Pousada C."/>
        </authorList>
    </citation>
    <scope>NUCLEOTIDE SEQUENCE [LARGE SCALE GENOMIC DNA]</scope>
    <source>
        <strain evidence="5">ATCC 19364 / DSM 1382 / NCIMB 9332 / VKM B-1759</strain>
    </source>
</reference>
<dbReference type="RefSeq" id="WP_021760180.1">
    <property type="nucleotide sequence ID" value="NC_022444.1"/>
</dbReference>
<accession>T2GB48</accession>
<evidence type="ECO:0000313" key="5">
    <source>
        <dbReference type="Proteomes" id="UP000016587"/>
    </source>
</evidence>
<dbReference type="Gene3D" id="3.40.630.30">
    <property type="match status" value="1"/>
</dbReference>
<name>T2GB48_MEGG1</name>
<dbReference type="CDD" id="cd04301">
    <property type="entry name" value="NAT_SF"/>
    <property type="match status" value="1"/>
</dbReference>
<dbReference type="Pfam" id="PF00583">
    <property type="entry name" value="Acetyltransf_1"/>
    <property type="match status" value="1"/>
</dbReference>
<dbReference type="PROSITE" id="PS51186">
    <property type="entry name" value="GNAT"/>
    <property type="match status" value="1"/>
</dbReference>
<dbReference type="eggNOG" id="COG0456">
    <property type="taxonomic scope" value="Bacteria"/>
</dbReference>
<dbReference type="SUPFAM" id="SSF55729">
    <property type="entry name" value="Acyl-CoA N-acyltransferases (Nat)"/>
    <property type="match status" value="1"/>
</dbReference>
<dbReference type="InterPro" id="IPR016181">
    <property type="entry name" value="Acyl_CoA_acyltransferase"/>
</dbReference>
<gene>
    <name evidence="4" type="ORF">DGI_1515</name>
</gene>
<dbReference type="AlphaFoldDB" id="T2GB48"/>
<feature type="domain" description="N-acetyltransferase" evidence="3">
    <location>
        <begin position="66"/>
        <end position="219"/>
    </location>
</feature>
<proteinExistence type="predicted"/>
<evidence type="ECO:0000256" key="1">
    <source>
        <dbReference type="ARBA" id="ARBA00022679"/>
    </source>
</evidence>
<protein>
    <recommendedName>
        <fullName evidence="3">N-acetyltransferase domain-containing protein</fullName>
    </recommendedName>
</protein>
<sequence length="221" mass="24508">MFSAPSPLRPATLADAAFLATATLGASRSHLPAGYFDLFFPGDDAFRLALLEQAQHTTHRGWGHWSDYHILSPAGAICACPAAALPAFPFPVAALHEAATRLGWTAAEVQAAQARIDDYLYNIDDLEMAGDARTWFVQFLYVAPQWRQRGIARRLMTHTLREAREAGMRRVELFTDTGNAPAEQLYASLGFACIGEYRYQRLPPEQVALLGPGMRRWMLSL</sequence>
<keyword evidence="5" id="KW-1185">Reference proteome</keyword>
<dbReference type="HOGENOM" id="CLU_1248968_0_0_7"/>
<dbReference type="PATRIC" id="fig|1121448.10.peg.1511"/>
<dbReference type="InterPro" id="IPR050680">
    <property type="entry name" value="YpeA/RimI_acetyltransf"/>
</dbReference>
<dbReference type="GO" id="GO:0016747">
    <property type="term" value="F:acyltransferase activity, transferring groups other than amino-acyl groups"/>
    <property type="evidence" value="ECO:0007669"/>
    <property type="project" value="InterPro"/>
</dbReference>
<keyword evidence="1" id="KW-0808">Transferase</keyword>